<feature type="region of interest" description="Disordered" evidence="1">
    <location>
        <begin position="144"/>
        <end position="174"/>
    </location>
</feature>
<organism evidence="2 3">
    <name type="scientific">Symbiodinium microadriaticum</name>
    <name type="common">Dinoflagellate</name>
    <name type="synonym">Zooxanthella microadriatica</name>
    <dbReference type="NCBI Taxonomy" id="2951"/>
    <lineage>
        <taxon>Eukaryota</taxon>
        <taxon>Sar</taxon>
        <taxon>Alveolata</taxon>
        <taxon>Dinophyceae</taxon>
        <taxon>Suessiales</taxon>
        <taxon>Symbiodiniaceae</taxon>
        <taxon>Symbiodinium</taxon>
    </lineage>
</organism>
<evidence type="ECO:0000313" key="2">
    <source>
        <dbReference type="EMBL" id="OLP87266.1"/>
    </source>
</evidence>
<feature type="compositionally biased region" description="Polar residues" evidence="1">
    <location>
        <begin position="165"/>
        <end position="174"/>
    </location>
</feature>
<dbReference type="Proteomes" id="UP000186817">
    <property type="component" value="Unassembled WGS sequence"/>
</dbReference>
<name>A0A1Q9CWH1_SYMMI</name>
<dbReference type="EMBL" id="LSRX01000870">
    <property type="protein sequence ID" value="OLP87266.1"/>
    <property type="molecule type" value="Genomic_DNA"/>
</dbReference>
<protein>
    <submittedName>
        <fullName evidence="2">Uncharacterized protein</fullName>
    </submittedName>
</protein>
<sequence length="351" mass="38281">MTSSQAPYSSQDWSNSYFMPGESDRSISAWRAWLAKEGARCVDPEGIPMMHSGLASLKTLCLGAEVVSVAGLAAVEALKQELRSRQALPLLEQVVRLSDGKDVSEDVDQALELVAGHFCDCLDFRDFRLGDSLAAGSTRVSLQVLRQHRKKSEAPSPGHDASRPGTVTPSLSGYSAQVSPHKFAVHVLQRQIAFASEEAARTGRTRGPSPKPSPDLLGLESEDEAEDVAVDAMEDRLSDLGALVSMDTVEDISEELADSVPDELLRKLAGLAEFFDTATTPPITGAVAVRSLLLTDKADFTRQLFRDLFHRDKKLQWMVVCGEVPAEFLREVSWHPQSSLALRRMLAGTCF</sequence>
<evidence type="ECO:0000313" key="3">
    <source>
        <dbReference type="Proteomes" id="UP000186817"/>
    </source>
</evidence>
<gene>
    <name evidence="2" type="ORF">AK812_SmicGene31529</name>
</gene>
<reference evidence="2 3" key="1">
    <citation type="submission" date="2016-02" db="EMBL/GenBank/DDBJ databases">
        <title>Genome analysis of coral dinoflagellate symbionts highlights evolutionary adaptations to a symbiotic lifestyle.</title>
        <authorList>
            <person name="Aranda M."/>
            <person name="Li Y."/>
            <person name="Liew Y.J."/>
            <person name="Baumgarten S."/>
            <person name="Simakov O."/>
            <person name="Wilson M."/>
            <person name="Piel J."/>
            <person name="Ashoor H."/>
            <person name="Bougouffa S."/>
            <person name="Bajic V.B."/>
            <person name="Ryu T."/>
            <person name="Ravasi T."/>
            <person name="Bayer T."/>
            <person name="Micklem G."/>
            <person name="Kim H."/>
            <person name="Bhak J."/>
            <person name="Lajeunesse T.C."/>
            <person name="Voolstra C.R."/>
        </authorList>
    </citation>
    <scope>NUCLEOTIDE SEQUENCE [LARGE SCALE GENOMIC DNA]</scope>
    <source>
        <strain evidence="2 3">CCMP2467</strain>
    </source>
</reference>
<keyword evidence="3" id="KW-1185">Reference proteome</keyword>
<proteinExistence type="predicted"/>
<comment type="caution">
    <text evidence="2">The sequence shown here is derived from an EMBL/GenBank/DDBJ whole genome shotgun (WGS) entry which is preliminary data.</text>
</comment>
<dbReference type="AlphaFoldDB" id="A0A1Q9CWH1"/>
<feature type="region of interest" description="Disordered" evidence="1">
    <location>
        <begin position="197"/>
        <end position="221"/>
    </location>
</feature>
<evidence type="ECO:0000256" key="1">
    <source>
        <dbReference type="SAM" id="MobiDB-lite"/>
    </source>
</evidence>
<accession>A0A1Q9CWH1</accession>